<comment type="caution">
    <text evidence="1">The sequence shown here is derived from an EMBL/GenBank/DDBJ whole genome shotgun (WGS) entry which is preliminary data.</text>
</comment>
<gene>
    <name evidence="1" type="ORF">ACFO5R_06955</name>
</gene>
<proteinExistence type="predicted"/>
<dbReference type="RefSeq" id="WP_250142276.1">
    <property type="nucleotide sequence ID" value="NZ_JALIQP010000006.1"/>
</dbReference>
<sequence length="460" mass="49624">MTAAQHGSRRRFLAGLATASGIAVAGCADLPWEDEGASTGFSRSDAEEILADSEPAVPDVVRPVPVEPAAKALDAQRTRVDDLLSDVPDAIPADDVPNGVVRESIADRRDSAIEYRDEAADASGADRYHALRTLGRARKSARASATTLAAIEAETEALLAELSDERTAVESAVDDRCDGIAYRGEDGDDGRLRAALFFAELERDLQRASHRVGRWSVDDTATVIDLGGAAGDLEFATATTAIWDHCTDRYAADTGDRVDLEPVFADALETSADRAGAVDLPDQDGDDWLSTLVDGEVDTGFDQTVLWEAVRPVYDARDGLRDADGIDSTGRNLANGLRDALRFEQEYRAFERVRDRFEAGELARPDSIDPIGSERTAAISAAESAAEELTRPSLGTDRLTETIRTLSWTDDKIRRKADGDPGVVVSLAGEFGEYVCLRARFEVLPEAVDAFRGRLLDPEP</sequence>
<name>A0ABD5PMA4_9EURY</name>
<evidence type="ECO:0000313" key="1">
    <source>
        <dbReference type="EMBL" id="MFC4541662.1"/>
    </source>
</evidence>
<evidence type="ECO:0000313" key="2">
    <source>
        <dbReference type="Proteomes" id="UP001595898"/>
    </source>
</evidence>
<keyword evidence="2" id="KW-1185">Reference proteome</keyword>
<accession>A0ABD5PMA4</accession>
<protein>
    <recommendedName>
        <fullName evidence="3">Tat (Twin-arginine translocation) pathway signal sequence</fullName>
    </recommendedName>
</protein>
<dbReference type="PROSITE" id="PS51318">
    <property type="entry name" value="TAT"/>
    <property type="match status" value="1"/>
</dbReference>
<organism evidence="1 2">
    <name type="scientific">Halosolutus amylolyticus</name>
    <dbReference type="NCBI Taxonomy" id="2932267"/>
    <lineage>
        <taxon>Archaea</taxon>
        <taxon>Methanobacteriati</taxon>
        <taxon>Methanobacteriota</taxon>
        <taxon>Stenosarchaea group</taxon>
        <taxon>Halobacteria</taxon>
        <taxon>Halobacteriales</taxon>
        <taxon>Natrialbaceae</taxon>
        <taxon>Halosolutus</taxon>
    </lineage>
</organism>
<evidence type="ECO:0008006" key="3">
    <source>
        <dbReference type="Google" id="ProtNLM"/>
    </source>
</evidence>
<dbReference type="InterPro" id="IPR006311">
    <property type="entry name" value="TAT_signal"/>
</dbReference>
<reference evidence="1 2" key="1">
    <citation type="journal article" date="2019" name="Int. J. Syst. Evol. Microbiol.">
        <title>The Global Catalogue of Microorganisms (GCM) 10K type strain sequencing project: providing services to taxonomists for standard genome sequencing and annotation.</title>
        <authorList>
            <consortium name="The Broad Institute Genomics Platform"/>
            <consortium name="The Broad Institute Genome Sequencing Center for Infectious Disease"/>
            <person name="Wu L."/>
            <person name="Ma J."/>
        </authorList>
    </citation>
    <scope>NUCLEOTIDE SEQUENCE [LARGE SCALE GENOMIC DNA]</scope>
    <source>
        <strain evidence="1 2">WLHS5</strain>
    </source>
</reference>
<dbReference type="AlphaFoldDB" id="A0ABD5PMA4"/>
<dbReference type="Proteomes" id="UP001595898">
    <property type="component" value="Unassembled WGS sequence"/>
</dbReference>
<dbReference type="EMBL" id="JBHSFA010000002">
    <property type="protein sequence ID" value="MFC4541662.1"/>
    <property type="molecule type" value="Genomic_DNA"/>
</dbReference>